<dbReference type="OrthoDB" id="430354at2759"/>
<keyword evidence="3" id="KW-0328">Glycosyltransferase</keyword>
<dbReference type="GO" id="GO:0006493">
    <property type="term" value="P:protein O-linked glycosylation"/>
    <property type="evidence" value="ECO:0007669"/>
    <property type="project" value="TreeGrafter"/>
</dbReference>
<evidence type="ECO:0000256" key="6">
    <source>
        <dbReference type="ARBA" id="ARBA00022968"/>
    </source>
</evidence>
<evidence type="ECO:0000313" key="11">
    <source>
        <dbReference type="EMBL" id="GAV55532.1"/>
    </source>
</evidence>
<name>A0A1Q3AIT9_ZYGRO</name>
<dbReference type="GO" id="GO:0016020">
    <property type="term" value="C:membrane"/>
    <property type="evidence" value="ECO:0007669"/>
    <property type="project" value="UniProtKB-SubCell"/>
</dbReference>
<keyword evidence="9" id="KW-0325">Glycoprotein</keyword>
<feature type="transmembrane region" description="Helical" evidence="10">
    <location>
        <begin position="12"/>
        <end position="32"/>
    </location>
</feature>
<dbReference type="InterPro" id="IPR022751">
    <property type="entry name" value="Alpha_mannosyltransferase"/>
</dbReference>
<organism evidence="11 12">
    <name type="scientific">Zygosaccharomyces rouxii</name>
    <dbReference type="NCBI Taxonomy" id="4956"/>
    <lineage>
        <taxon>Eukaryota</taxon>
        <taxon>Fungi</taxon>
        <taxon>Dikarya</taxon>
        <taxon>Ascomycota</taxon>
        <taxon>Saccharomycotina</taxon>
        <taxon>Saccharomycetes</taxon>
        <taxon>Saccharomycetales</taxon>
        <taxon>Saccharomycetaceae</taxon>
        <taxon>Zygosaccharomyces</taxon>
    </lineage>
</organism>
<keyword evidence="7 10" id="KW-1133">Transmembrane helix</keyword>
<sequence length="641" mass="72779">MATRILRPRSLRGYIFIIVFVLIVYCITTASLGSQFRLETGFGPNLSGRRRANILSAFSWIENRRKRTLELTNGARNPRNPFDLLPWGRKDSTLSDAEKALLLNLEGSPLDKKCRYMIDAIYSADEGWTNQLMTKYHGSEEVNDIITSLLGERVRLFDYCFLSGGLKVGEVMNMDSLISVDNLGTPGDFMQRMFPFLRQGNSIWPRMYDLRRGTELKIPSMAQDSSANFWNNWIESSRGKGVALTFNPAELTLFHNQLRVLSKLNNTLPVQVITSGFEFTKIQIEQLSQFVMDTDQEVTLVDCGSILVKEFAQDHIKEYINKWLAALFNTFEEVILLDVDTVPFINVGKFFEEPQYQATGMALFKDRAMMNEHTYEYCTEALAGLEPSHEENKLMGTKLLFESTQGGLPKTEAAVVYQKFFQDNVLHHVDSGLVPVKKINNFGGLLFSFMMNLDSKIRRCLHGDKEFFWLGQLYAGKNYAIYPEDAGVIGLLEDTPMEALTQTSYTICGSQLAHTLYSPTKEIHQLVWANGGLSTCKVPQGAEKDFERLPDYFMARYGDVETTKQLYAAPVHIQAMIIPDTQKAPWFQLSECGDNAFCTSAIEDTEDGRNSVSTLIQFTQKEQEFLDSISFAWNGRTFTED</sequence>
<evidence type="ECO:0000256" key="2">
    <source>
        <dbReference type="ARBA" id="ARBA00009105"/>
    </source>
</evidence>
<dbReference type="GO" id="GO:0005794">
    <property type="term" value="C:Golgi apparatus"/>
    <property type="evidence" value="ECO:0007669"/>
    <property type="project" value="TreeGrafter"/>
</dbReference>
<evidence type="ECO:0000256" key="7">
    <source>
        <dbReference type="ARBA" id="ARBA00022989"/>
    </source>
</evidence>
<keyword evidence="6" id="KW-0735">Signal-anchor</keyword>
<evidence type="ECO:0000256" key="1">
    <source>
        <dbReference type="ARBA" id="ARBA00004606"/>
    </source>
</evidence>
<evidence type="ECO:0000256" key="10">
    <source>
        <dbReference type="SAM" id="Phobius"/>
    </source>
</evidence>
<reference evidence="11 12" key="1">
    <citation type="submission" date="2016-08" db="EMBL/GenBank/DDBJ databases">
        <title>Draft genome sequence of allopolyploid Zygosaccharomyces rouxii.</title>
        <authorList>
            <person name="Watanabe J."/>
            <person name="Uehara K."/>
            <person name="Mogi Y."/>
            <person name="Tsukioka Y."/>
        </authorList>
    </citation>
    <scope>NUCLEOTIDE SEQUENCE [LARGE SCALE GENOMIC DNA]</scope>
    <source>
        <strain evidence="11 12">NBRC 110957</strain>
    </source>
</reference>
<protein>
    <recommendedName>
        <fullName evidence="13">Alpha-1,3-mannosyltransferase MNT3</fullName>
    </recommendedName>
</protein>
<evidence type="ECO:0000256" key="3">
    <source>
        <dbReference type="ARBA" id="ARBA00022676"/>
    </source>
</evidence>
<dbReference type="EMBL" id="BDGX01000048">
    <property type="protein sequence ID" value="GAV55532.1"/>
    <property type="molecule type" value="Genomic_DNA"/>
</dbReference>
<keyword evidence="5 10" id="KW-0812">Transmembrane</keyword>
<dbReference type="GO" id="GO:0000033">
    <property type="term" value="F:alpha-1,3-mannosyltransferase activity"/>
    <property type="evidence" value="ECO:0007669"/>
    <property type="project" value="TreeGrafter"/>
</dbReference>
<dbReference type="PANTHER" id="PTHR31392:SF1">
    <property type="entry name" value="ALPHA-1,3-MANNOSYLTRANSFERASE MNN1-RELATED"/>
    <property type="match status" value="1"/>
</dbReference>
<evidence type="ECO:0000256" key="4">
    <source>
        <dbReference type="ARBA" id="ARBA00022679"/>
    </source>
</evidence>
<dbReference type="Pfam" id="PF11051">
    <property type="entry name" value="Mannosyl_trans3"/>
    <property type="match status" value="1"/>
</dbReference>
<comment type="similarity">
    <text evidence="2">Belongs to the MNN1/MNT family.</text>
</comment>
<evidence type="ECO:0000256" key="5">
    <source>
        <dbReference type="ARBA" id="ARBA00022692"/>
    </source>
</evidence>
<keyword evidence="4" id="KW-0808">Transferase</keyword>
<dbReference type="SUPFAM" id="SSF53448">
    <property type="entry name" value="Nucleotide-diphospho-sugar transferases"/>
    <property type="match status" value="1"/>
</dbReference>
<comment type="subcellular location">
    <subcellularLocation>
        <location evidence="1">Membrane</location>
        <topology evidence="1">Single-pass type II membrane protein</topology>
    </subcellularLocation>
</comment>
<gene>
    <name evidence="11" type="ORF">ZYGR_0AV01640</name>
</gene>
<accession>A0A1Q3AIT9</accession>
<keyword evidence="8 10" id="KW-0472">Membrane</keyword>
<dbReference type="PANTHER" id="PTHR31392">
    <property type="entry name" value="ALPHA-1,3-MANNOSYLTRANSFERASE MNN1-RELATED"/>
    <property type="match status" value="1"/>
</dbReference>
<comment type="caution">
    <text evidence="11">The sequence shown here is derived from an EMBL/GenBank/DDBJ whole genome shotgun (WGS) entry which is preliminary data.</text>
</comment>
<evidence type="ECO:0008006" key="13">
    <source>
        <dbReference type="Google" id="ProtNLM"/>
    </source>
</evidence>
<dbReference type="Proteomes" id="UP000187013">
    <property type="component" value="Unassembled WGS sequence"/>
</dbReference>
<dbReference type="InterPro" id="IPR029044">
    <property type="entry name" value="Nucleotide-diphossugar_trans"/>
</dbReference>
<evidence type="ECO:0000313" key="12">
    <source>
        <dbReference type="Proteomes" id="UP000187013"/>
    </source>
</evidence>
<evidence type="ECO:0000256" key="8">
    <source>
        <dbReference type="ARBA" id="ARBA00023136"/>
    </source>
</evidence>
<evidence type="ECO:0000256" key="9">
    <source>
        <dbReference type="ARBA" id="ARBA00023180"/>
    </source>
</evidence>
<dbReference type="AlphaFoldDB" id="A0A1Q3AIT9"/>
<proteinExistence type="inferred from homology"/>